<dbReference type="InterPro" id="IPR023635">
    <property type="entry name" value="Peptide_deformylase"/>
</dbReference>
<dbReference type="HAMAP" id="MF_00163">
    <property type="entry name" value="Pep_deformylase"/>
    <property type="match status" value="1"/>
</dbReference>
<dbReference type="SUPFAM" id="SSF56420">
    <property type="entry name" value="Peptide deformylase"/>
    <property type="match status" value="1"/>
</dbReference>
<gene>
    <name evidence="2" type="ORF">METZ01_LOCUS13945</name>
</gene>
<dbReference type="PRINTS" id="PR01576">
    <property type="entry name" value="PDEFORMYLASE"/>
</dbReference>
<name>A0A381P2F0_9ZZZZ</name>
<dbReference type="NCBIfam" id="NF001159">
    <property type="entry name" value="PRK00150.1-3"/>
    <property type="match status" value="1"/>
</dbReference>
<sequence length="179" mass="19662">VAPHEIRLIGDPVLRQPASDVADVDSALVRLTDDMFTTMYEAAGIGLAAPQVGVQRRFFVYDHGQGAGVILNPRIVESDGEWTFDEGCLSIPDLSWEIVRPKQIHLVGVDLDGNEVSIEADELEARLFQHEMDHLDGVLLVDHLDEDQQRDARRVLREMTMARVEAAGSGPSGGGLRLP</sequence>
<evidence type="ECO:0008006" key="3">
    <source>
        <dbReference type="Google" id="ProtNLM"/>
    </source>
</evidence>
<dbReference type="PIRSF" id="PIRSF004749">
    <property type="entry name" value="Pep_def"/>
    <property type="match status" value="1"/>
</dbReference>
<protein>
    <recommendedName>
        <fullName evidence="3">Peptide deformylase</fullName>
    </recommendedName>
</protein>
<accession>A0A381P2F0</accession>
<dbReference type="GO" id="GO:0042586">
    <property type="term" value="F:peptide deformylase activity"/>
    <property type="evidence" value="ECO:0007669"/>
    <property type="project" value="InterPro"/>
</dbReference>
<comment type="similarity">
    <text evidence="1">Belongs to the polypeptide deformylase family.</text>
</comment>
<evidence type="ECO:0000256" key="1">
    <source>
        <dbReference type="ARBA" id="ARBA00010759"/>
    </source>
</evidence>
<dbReference type="Gene3D" id="3.90.45.10">
    <property type="entry name" value="Peptide deformylase"/>
    <property type="match status" value="1"/>
</dbReference>
<dbReference type="Pfam" id="PF01327">
    <property type="entry name" value="Pep_deformylase"/>
    <property type="match status" value="1"/>
</dbReference>
<evidence type="ECO:0000313" key="2">
    <source>
        <dbReference type="EMBL" id="SUZ61091.1"/>
    </source>
</evidence>
<dbReference type="InterPro" id="IPR036821">
    <property type="entry name" value="Peptide_deformylase_sf"/>
</dbReference>
<feature type="non-terminal residue" evidence="2">
    <location>
        <position position="1"/>
    </location>
</feature>
<dbReference type="EMBL" id="UINC01000778">
    <property type="protein sequence ID" value="SUZ61091.1"/>
    <property type="molecule type" value="Genomic_DNA"/>
</dbReference>
<dbReference type="PANTHER" id="PTHR10458">
    <property type="entry name" value="PEPTIDE DEFORMYLASE"/>
    <property type="match status" value="1"/>
</dbReference>
<reference evidence="2" key="1">
    <citation type="submission" date="2018-05" db="EMBL/GenBank/DDBJ databases">
        <authorList>
            <person name="Lanie J.A."/>
            <person name="Ng W.-L."/>
            <person name="Kazmierczak K.M."/>
            <person name="Andrzejewski T.M."/>
            <person name="Davidsen T.M."/>
            <person name="Wayne K.J."/>
            <person name="Tettelin H."/>
            <person name="Glass J.I."/>
            <person name="Rusch D."/>
            <person name="Podicherti R."/>
            <person name="Tsui H.-C.T."/>
            <person name="Winkler M.E."/>
        </authorList>
    </citation>
    <scope>NUCLEOTIDE SEQUENCE</scope>
</reference>
<dbReference type="AlphaFoldDB" id="A0A381P2F0"/>
<dbReference type="PANTHER" id="PTHR10458:SF22">
    <property type="entry name" value="PEPTIDE DEFORMYLASE"/>
    <property type="match status" value="1"/>
</dbReference>
<organism evidence="2">
    <name type="scientific">marine metagenome</name>
    <dbReference type="NCBI Taxonomy" id="408172"/>
    <lineage>
        <taxon>unclassified sequences</taxon>
        <taxon>metagenomes</taxon>
        <taxon>ecological metagenomes</taxon>
    </lineage>
</organism>
<dbReference type="CDD" id="cd00487">
    <property type="entry name" value="Pep_deformylase"/>
    <property type="match status" value="1"/>
</dbReference>
<proteinExistence type="inferred from homology"/>
<dbReference type="NCBIfam" id="TIGR00079">
    <property type="entry name" value="pept_deformyl"/>
    <property type="match status" value="1"/>
</dbReference>